<sequence length="527" mass="61527">MAQCLSAECLQQIISYLEGDNKSLHSCLLVNRFWCYNTVSTLWSRPWCFYEITQTSATSLIQTYVDCLSEEAKINLYSNGIICRNHLKSAPLIFDYPSFLRSLDYDYMYWTISQWLVSCWLYRVLNYEEEVNECQTDRIEDCIIRFAPDERFNNDEYNEIEEENERKTILVARELCNLFKNRCRTFHDLHLENKAIQSNEFLFLPSSTDPCNYLTNLRQLVCLGDNKSELLLAISEVCKNLRKVSIGFPLALQWKSHYESDAMSLGTLIEKQTRLESVCLYGYKRLISYLIGSLLSQSMSLNILELMYTDFREAQDYQSLALLPSCKNLKSLKIHNCFIPPDERIMPLTSLQQLEEFDFCNEWNPLYPLIQQKFWDELFLNNANTLRKLSLWWVRSDSKDGAKIIESITKRCSKNISILHLPILFTHEILTLFDHCRQLKEFSFSGDDLDANEFLSQLGAFTPTTLRSLTIKDGHSGGWNFTEKSLYSFLSSCQAKLQIMDLTSCSCMTDRHYDVISRRGIINCLHK</sequence>
<dbReference type="SUPFAM" id="SSF52047">
    <property type="entry name" value="RNI-like"/>
    <property type="match status" value="1"/>
</dbReference>
<proteinExistence type="predicted"/>
<organism evidence="1 2">
    <name type="scientific">Rhizophagus irregularis (strain DAOM 197198w)</name>
    <name type="common">Glomus intraradices</name>
    <dbReference type="NCBI Taxonomy" id="1432141"/>
    <lineage>
        <taxon>Eukaryota</taxon>
        <taxon>Fungi</taxon>
        <taxon>Fungi incertae sedis</taxon>
        <taxon>Mucoromycota</taxon>
        <taxon>Glomeromycotina</taxon>
        <taxon>Glomeromycetes</taxon>
        <taxon>Glomerales</taxon>
        <taxon>Glomeraceae</taxon>
        <taxon>Rhizophagus</taxon>
    </lineage>
</organism>
<evidence type="ECO:0008006" key="3">
    <source>
        <dbReference type="Google" id="ProtNLM"/>
    </source>
</evidence>
<dbReference type="EMBL" id="JEMT01000012">
    <property type="protein sequence ID" value="EXX80027.1"/>
    <property type="molecule type" value="Genomic_DNA"/>
</dbReference>
<keyword evidence="2" id="KW-1185">Reference proteome</keyword>
<protein>
    <recommendedName>
        <fullName evidence="3">F-box domain-containing protein</fullName>
    </recommendedName>
</protein>
<reference evidence="1 2" key="1">
    <citation type="submission" date="2014-02" db="EMBL/GenBank/DDBJ databases">
        <title>Single nucleus genome sequencing reveals high similarity among nuclei of an endomycorrhizal fungus.</title>
        <authorList>
            <person name="Lin K."/>
            <person name="Geurts R."/>
            <person name="Zhang Z."/>
            <person name="Limpens E."/>
            <person name="Saunders D.G."/>
            <person name="Mu D."/>
            <person name="Pang E."/>
            <person name="Cao H."/>
            <person name="Cha H."/>
            <person name="Lin T."/>
            <person name="Zhou Q."/>
            <person name="Shang Y."/>
            <person name="Li Y."/>
            <person name="Ivanov S."/>
            <person name="Sharma T."/>
            <person name="Velzen R.V."/>
            <person name="Ruijter N.D."/>
            <person name="Aanen D.K."/>
            <person name="Win J."/>
            <person name="Kamoun S."/>
            <person name="Bisseling T."/>
            <person name="Huang S."/>
        </authorList>
    </citation>
    <scope>NUCLEOTIDE SEQUENCE [LARGE SCALE GENOMIC DNA]</scope>
    <source>
        <strain evidence="2">DAOM197198w</strain>
    </source>
</reference>
<accession>A0A015KE33</accession>
<comment type="caution">
    <text evidence="1">The sequence shown here is derived from an EMBL/GenBank/DDBJ whole genome shotgun (WGS) entry which is preliminary data.</text>
</comment>
<dbReference type="OrthoDB" id="2365211at2759"/>
<dbReference type="STRING" id="1432141.A0A015KE33"/>
<dbReference type="Proteomes" id="UP000022910">
    <property type="component" value="Unassembled WGS sequence"/>
</dbReference>
<dbReference type="AlphaFoldDB" id="A0A015KE33"/>
<dbReference type="Gene3D" id="3.80.10.10">
    <property type="entry name" value="Ribonuclease Inhibitor"/>
    <property type="match status" value="1"/>
</dbReference>
<gene>
    <name evidence="1" type="ORF">RirG_000090</name>
</gene>
<evidence type="ECO:0000313" key="1">
    <source>
        <dbReference type="EMBL" id="EXX80027.1"/>
    </source>
</evidence>
<dbReference type="HOGENOM" id="CLU_028913_0_1_1"/>
<evidence type="ECO:0000313" key="2">
    <source>
        <dbReference type="Proteomes" id="UP000022910"/>
    </source>
</evidence>
<name>A0A015KE33_RHIIW</name>
<dbReference type="InterPro" id="IPR032675">
    <property type="entry name" value="LRR_dom_sf"/>
</dbReference>